<feature type="transmembrane region" description="Helical" evidence="1">
    <location>
        <begin position="78"/>
        <end position="99"/>
    </location>
</feature>
<dbReference type="InterPro" id="IPR010539">
    <property type="entry name" value="BaxI_1-like"/>
</dbReference>
<evidence type="ECO:0000313" key="2">
    <source>
        <dbReference type="EMBL" id="SMX87850.1"/>
    </source>
</evidence>
<keyword evidence="1" id="KW-0812">Transmembrane</keyword>
<protein>
    <submittedName>
        <fullName evidence="2">Uncharacterized protein</fullName>
    </submittedName>
</protein>
<reference evidence="2 3" key="1">
    <citation type="submission" date="2017-03" db="EMBL/GenBank/DDBJ databases">
        <authorList>
            <person name="Afonso C.L."/>
            <person name="Miller P.J."/>
            <person name="Scott M.A."/>
            <person name="Spackman E."/>
            <person name="Goraichik I."/>
            <person name="Dimitrov K.M."/>
            <person name="Suarez D.L."/>
            <person name="Swayne D.E."/>
        </authorList>
    </citation>
    <scope>NUCLEOTIDE SEQUENCE [LARGE SCALE GENOMIC DNA]</scope>
    <source>
        <strain evidence="3">8(6)</strain>
    </source>
</reference>
<keyword evidence="1" id="KW-0472">Membrane</keyword>
<proteinExistence type="predicted"/>
<evidence type="ECO:0000256" key="1">
    <source>
        <dbReference type="SAM" id="Phobius"/>
    </source>
</evidence>
<evidence type="ECO:0000313" key="3">
    <source>
        <dbReference type="Proteomes" id="UP000234300"/>
    </source>
</evidence>
<keyword evidence="1" id="KW-1133">Transmembrane helix</keyword>
<gene>
    <name evidence="2" type="ORF">BAURA86_01784</name>
</gene>
<feature type="transmembrane region" description="Helical" evidence="1">
    <location>
        <begin position="217"/>
        <end position="235"/>
    </location>
</feature>
<dbReference type="Pfam" id="PF12811">
    <property type="entry name" value="BaxI_1"/>
    <property type="match status" value="1"/>
</dbReference>
<feature type="transmembrane region" description="Helical" evidence="1">
    <location>
        <begin position="139"/>
        <end position="157"/>
    </location>
</feature>
<feature type="transmembrane region" description="Helical" evidence="1">
    <location>
        <begin position="105"/>
        <end position="127"/>
    </location>
</feature>
<feature type="transmembrane region" description="Helical" evidence="1">
    <location>
        <begin position="177"/>
        <end position="197"/>
    </location>
</feature>
<name>A0A2H1JK48_BREAU</name>
<accession>A0A2H1JK48</accession>
<feature type="transmembrane region" description="Helical" evidence="1">
    <location>
        <begin position="52"/>
        <end position="71"/>
    </location>
</feature>
<sequence>MTGIAVPVMRGPSATRVLWAALALLVVLHLGALAGIGWAAMPAVTAGEPREVTFAPWILGGAGVVAAVWLMRRAPHRLVWILAVAAFEGVFLGGLATYFEGLFPGVVMQVAFAILSPAAAALAMMAIPRIRNGGRAVRMVAIAGASYLLFALHNVALSGMPFLPEGTSWGQAAPKVASLPLGVVITIPVVLLTSYALTVTLEQVLCPAAREPAPRRAWQSALGIMLTIIGCSAIVPRVRTTRSLTFDNG</sequence>
<dbReference type="Proteomes" id="UP000234300">
    <property type="component" value="Unassembled WGS sequence"/>
</dbReference>
<dbReference type="EMBL" id="FXZI01000005">
    <property type="protein sequence ID" value="SMX87850.1"/>
    <property type="molecule type" value="Genomic_DNA"/>
</dbReference>
<feature type="transmembrane region" description="Helical" evidence="1">
    <location>
        <begin position="17"/>
        <end position="40"/>
    </location>
</feature>
<organism evidence="2 3">
    <name type="scientific">Brevibacterium aurantiacum</name>
    <dbReference type="NCBI Taxonomy" id="273384"/>
    <lineage>
        <taxon>Bacteria</taxon>
        <taxon>Bacillati</taxon>
        <taxon>Actinomycetota</taxon>
        <taxon>Actinomycetes</taxon>
        <taxon>Micrococcales</taxon>
        <taxon>Brevibacteriaceae</taxon>
        <taxon>Brevibacterium</taxon>
    </lineage>
</organism>
<dbReference type="AlphaFoldDB" id="A0A2H1JK48"/>